<reference evidence="2" key="1">
    <citation type="submission" date="2019-08" db="EMBL/GenBank/DDBJ databases">
        <authorList>
            <person name="Kucharzyk K."/>
            <person name="Murdoch R.W."/>
            <person name="Higgins S."/>
            <person name="Loffler F."/>
        </authorList>
    </citation>
    <scope>NUCLEOTIDE SEQUENCE</scope>
</reference>
<feature type="compositionally biased region" description="Low complexity" evidence="1">
    <location>
        <begin position="50"/>
        <end position="68"/>
    </location>
</feature>
<dbReference type="EMBL" id="VSSQ01003148">
    <property type="protein sequence ID" value="MPM19289.1"/>
    <property type="molecule type" value="Genomic_DNA"/>
</dbReference>
<proteinExistence type="predicted"/>
<evidence type="ECO:0000313" key="2">
    <source>
        <dbReference type="EMBL" id="MPM19289.1"/>
    </source>
</evidence>
<protein>
    <recommendedName>
        <fullName evidence="3">Collagen-like protein</fullName>
    </recommendedName>
</protein>
<sequence>MIVHKNAEFSTSCRLPCDPCCCNGYLIGPIGPTGPAGRARPQRKQGVQGPAGDTEATGATGPTGPASANNTYIETGTLGTINAGISYN</sequence>
<feature type="region of interest" description="Disordered" evidence="1">
    <location>
        <begin position="32"/>
        <end position="73"/>
    </location>
</feature>
<accession>A0A644XT79</accession>
<evidence type="ECO:0008006" key="3">
    <source>
        <dbReference type="Google" id="ProtNLM"/>
    </source>
</evidence>
<evidence type="ECO:0000256" key="1">
    <source>
        <dbReference type="SAM" id="MobiDB-lite"/>
    </source>
</evidence>
<comment type="caution">
    <text evidence="2">The sequence shown here is derived from an EMBL/GenBank/DDBJ whole genome shotgun (WGS) entry which is preliminary data.</text>
</comment>
<gene>
    <name evidence="2" type="ORF">SDC9_65710</name>
</gene>
<name>A0A644XT79_9ZZZZ</name>
<organism evidence="2">
    <name type="scientific">bioreactor metagenome</name>
    <dbReference type="NCBI Taxonomy" id="1076179"/>
    <lineage>
        <taxon>unclassified sequences</taxon>
        <taxon>metagenomes</taxon>
        <taxon>ecological metagenomes</taxon>
    </lineage>
</organism>
<dbReference type="AlphaFoldDB" id="A0A644XT79"/>